<dbReference type="SUPFAM" id="SSF49299">
    <property type="entry name" value="PKD domain"/>
    <property type="match status" value="1"/>
</dbReference>
<dbReference type="NCBIfam" id="TIGR04131">
    <property type="entry name" value="Bac_Flav_CTERM"/>
    <property type="match status" value="1"/>
</dbReference>
<dbReference type="InterPro" id="IPR035986">
    <property type="entry name" value="PKD_dom_sf"/>
</dbReference>
<dbReference type="RefSeq" id="WP_111599001.1">
    <property type="nucleotide sequence ID" value="NZ_QLLL01000006.1"/>
</dbReference>
<dbReference type="EMBL" id="QLLL01000006">
    <property type="protein sequence ID" value="RAJ02571.1"/>
    <property type="molecule type" value="Genomic_DNA"/>
</dbReference>
<dbReference type="CDD" id="cd00146">
    <property type="entry name" value="PKD"/>
    <property type="match status" value="1"/>
</dbReference>
<dbReference type="InterPro" id="IPR026341">
    <property type="entry name" value="T9SS_type_B"/>
</dbReference>
<evidence type="ECO:0000313" key="3">
    <source>
        <dbReference type="Proteomes" id="UP000249547"/>
    </source>
</evidence>
<comment type="caution">
    <text evidence="2">The sequence shown here is derived from an EMBL/GenBank/DDBJ whole genome shotgun (WGS) entry which is preliminary data.</text>
</comment>
<dbReference type="InterPro" id="IPR022409">
    <property type="entry name" value="PKD/Chitinase_dom"/>
</dbReference>
<protein>
    <submittedName>
        <fullName evidence="2">Gliding motility-associated-like protein</fullName>
    </submittedName>
</protein>
<dbReference type="Proteomes" id="UP000249547">
    <property type="component" value="Unassembled WGS sequence"/>
</dbReference>
<evidence type="ECO:0000259" key="1">
    <source>
        <dbReference type="PROSITE" id="PS50093"/>
    </source>
</evidence>
<dbReference type="SMART" id="SM00089">
    <property type="entry name" value="PKD"/>
    <property type="match status" value="1"/>
</dbReference>
<dbReference type="PROSITE" id="PS50093">
    <property type="entry name" value="PKD"/>
    <property type="match status" value="1"/>
</dbReference>
<reference evidence="2 3" key="1">
    <citation type="submission" date="2018-06" db="EMBL/GenBank/DDBJ databases">
        <title>Genomic Encyclopedia of Archaeal and Bacterial Type Strains, Phase II (KMG-II): from individual species to whole genera.</title>
        <authorList>
            <person name="Goeker M."/>
        </authorList>
    </citation>
    <scope>NUCLEOTIDE SEQUENCE [LARGE SCALE GENOMIC DNA]</scope>
    <source>
        <strain evidence="2 3">DSM 23857</strain>
    </source>
</reference>
<evidence type="ECO:0000313" key="2">
    <source>
        <dbReference type="EMBL" id="RAJ02571.1"/>
    </source>
</evidence>
<dbReference type="Gene3D" id="2.60.40.10">
    <property type="entry name" value="Immunoglobulins"/>
    <property type="match status" value="1"/>
</dbReference>
<feature type="domain" description="PKD" evidence="1">
    <location>
        <begin position="65"/>
        <end position="100"/>
    </location>
</feature>
<dbReference type="InterPro" id="IPR013783">
    <property type="entry name" value="Ig-like_fold"/>
</dbReference>
<dbReference type="OrthoDB" id="9765926at2"/>
<dbReference type="InterPro" id="IPR000601">
    <property type="entry name" value="PKD_dom"/>
</dbReference>
<organism evidence="2 3">
    <name type="scientific">Chitinophaga skermanii</name>
    <dbReference type="NCBI Taxonomy" id="331697"/>
    <lineage>
        <taxon>Bacteria</taxon>
        <taxon>Pseudomonadati</taxon>
        <taxon>Bacteroidota</taxon>
        <taxon>Chitinophagia</taxon>
        <taxon>Chitinophagales</taxon>
        <taxon>Chitinophagaceae</taxon>
        <taxon>Chitinophaga</taxon>
    </lineage>
</organism>
<dbReference type="AlphaFoldDB" id="A0A327QE34"/>
<name>A0A327QE34_9BACT</name>
<dbReference type="Pfam" id="PF13585">
    <property type="entry name" value="CHU_C"/>
    <property type="match status" value="1"/>
</dbReference>
<gene>
    <name evidence="2" type="ORF">LX64_03591</name>
</gene>
<sequence length="559" mass="61766">MKSLRQHTLLLVLLFFSAVAIIKASQLPFENSYAPTPFSYNTTCINDSVFFHINADTTLIDSVLWTFGDPGTGHYDTSRSMRKPWHIYTVAGTYTVTLTVFANNTSEANVQFIRFVVPTASPFGEDTTLCVDSTLTLRGPVIPGAAYLWQDSSTLDSFVVSQEGTYKLSIDGCAIKDSINVFYTPMPTIALGRDVNLCVGEIIQLDATAQNTTYRWNTGETTPTIDVTTTGDYWVEANAQGCGLFYDTIHVNFTGTPYAFNAGTDSLLCAGETIVLDVQQPTATAYRWSTGATTPAINVNRSGDYWVFVTINGICDVLDTVRVRYNSLRDVNLGNDTTLCTGNFLVLTADYGQGSYLWQDGSKQATFYVDSPGIYYVHAQIGRCESTDSIQVSYEDTLRINLGLDTMMCSNETLILYPNGAGSSYKWQDSTSRPSFVVTQPGYYALVATNTCGRATDSIYVDFKECGCRMYFPTAFTPNGDGINDAFRPRFNCALGYYRLSIFDRWGKLFFYTTDPGVGWNGKFGTDPAPVGAYTWMVQYGDAINNKVYQQSGSITLIR</sequence>
<proteinExistence type="predicted"/>
<accession>A0A327QE34</accession>
<dbReference type="Pfam" id="PF00801">
    <property type="entry name" value="PKD"/>
    <property type="match status" value="1"/>
</dbReference>
<keyword evidence="3" id="KW-1185">Reference proteome</keyword>